<dbReference type="EMBL" id="JABANO010027695">
    <property type="protein sequence ID" value="KAF4716434.1"/>
    <property type="molecule type" value="Genomic_DNA"/>
</dbReference>
<reference evidence="2 3" key="1">
    <citation type="submission" date="2020-04" db="EMBL/GenBank/DDBJ databases">
        <title>Perkinsus olseni comparative genomics.</title>
        <authorList>
            <person name="Bogema D.R."/>
        </authorList>
    </citation>
    <scope>NUCLEOTIDE SEQUENCE [LARGE SCALE GENOMIC DNA]</scope>
    <source>
        <strain evidence="2 3">ATCC PRA-207</strain>
    </source>
</reference>
<proteinExistence type="predicted"/>
<feature type="non-terminal residue" evidence="2">
    <location>
        <position position="170"/>
    </location>
</feature>
<protein>
    <submittedName>
        <fullName evidence="2">Uncharacterized protein</fullName>
    </submittedName>
</protein>
<comment type="caution">
    <text evidence="2">The sequence shown here is derived from an EMBL/GenBank/DDBJ whole genome shotgun (WGS) entry which is preliminary data.</text>
</comment>
<keyword evidence="3" id="KW-1185">Reference proteome</keyword>
<evidence type="ECO:0000256" key="1">
    <source>
        <dbReference type="SAM" id="MobiDB-lite"/>
    </source>
</evidence>
<evidence type="ECO:0000313" key="3">
    <source>
        <dbReference type="Proteomes" id="UP000553632"/>
    </source>
</evidence>
<name>A0A7J6R6Y8_PEROL</name>
<accession>A0A7J6R6Y8</accession>
<dbReference type="AlphaFoldDB" id="A0A7J6R6Y8"/>
<feature type="region of interest" description="Disordered" evidence="1">
    <location>
        <begin position="149"/>
        <end position="170"/>
    </location>
</feature>
<organism evidence="2 3">
    <name type="scientific">Perkinsus olseni</name>
    <name type="common">Perkinsus atlanticus</name>
    <dbReference type="NCBI Taxonomy" id="32597"/>
    <lineage>
        <taxon>Eukaryota</taxon>
        <taxon>Sar</taxon>
        <taxon>Alveolata</taxon>
        <taxon>Perkinsozoa</taxon>
        <taxon>Perkinsea</taxon>
        <taxon>Perkinsida</taxon>
        <taxon>Perkinsidae</taxon>
        <taxon>Perkinsus</taxon>
    </lineage>
</organism>
<feature type="compositionally biased region" description="Polar residues" evidence="1">
    <location>
        <begin position="149"/>
        <end position="159"/>
    </location>
</feature>
<dbReference type="Proteomes" id="UP000553632">
    <property type="component" value="Unassembled WGS sequence"/>
</dbReference>
<gene>
    <name evidence="2" type="ORF">FOZ63_013397</name>
</gene>
<evidence type="ECO:0000313" key="2">
    <source>
        <dbReference type="EMBL" id="KAF4716434.1"/>
    </source>
</evidence>
<sequence>MAAVLCMTRAYRLDPREYNLKLVSYFSGIIRPITVDPGGEEFTRLVAELRTEVDSRRTRHRGRQQQSARESLHRSLEELDEQIQQLRKKPMRTAEKGIHLVRTTCVSCWLSASVLLFVTLTRLVTVLGHGIEYFVGGSSLENWYSTHDSLNDENITTRPPRNLPDSGELL</sequence>